<dbReference type="AlphaFoldDB" id="A0A972FNY9"/>
<sequence length="222" mass="25592">MDEIQLLTFDRFRDKAQALELQQLFTQNGIPSEVEDDSKVFDPNFAFGNNTTTYSLKLHPDDFNKAERLIESLVLGDLDDVGPDYYLYSFSDSELKDILAHKDQWSPFDFVLAQKLLRERGHEVSKEELHQIREQRLEELAAPEKGQTGWIVAGYIFAVLISVVGIIIGWHLKSYKKTLPNGESVFAFSQNDRKNGKVIFYLGIFFFALSAGYWFVREIVRP</sequence>
<keyword evidence="1" id="KW-0472">Membrane</keyword>
<proteinExistence type="predicted"/>
<evidence type="ECO:0000313" key="3">
    <source>
        <dbReference type="Proteomes" id="UP000712080"/>
    </source>
</evidence>
<evidence type="ECO:0000313" key="2">
    <source>
        <dbReference type="EMBL" id="NMH29193.1"/>
    </source>
</evidence>
<accession>A0A972FNY9</accession>
<name>A0A972FNY9_9FLAO</name>
<gene>
    <name evidence="2" type="ORF">G6047_14225</name>
</gene>
<dbReference type="RefSeq" id="WP_169528302.1">
    <property type="nucleotide sequence ID" value="NZ_JAAMPU010000108.1"/>
</dbReference>
<feature type="transmembrane region" description="Helical" evidence="1">
    <location>
        <begin position="150"/>
        <end position="172"/>
    </location>
</feature>
<organism evidence="2 3">
    <name type="scientific">Flavobacterium silvaticum</name>
    <dbReference type="NCBI Taxonomy" id="1852020"/>
    <lineage>
        <taxon>Bacteria</taxon>
        <taxon>Pseudomonadati</taxon>
        <taxon>Bacteroidota</taxon>
        <taxon>Flavobacteriia</taxon>
        <taxon>Flavobacteriales</taxon>
        <taxon>Flavobacteriaceae</taxon>
        <taxon>Flavobacterium</taxon>
    </lineage>
</organism>
<evidence type="ECO:0008006" key="4">
    <source>
        <dbReference type="Google" id="ProtNLM"/>
    </source>
</evidence>
<evidence type="ECO:0000256" key="1">
    <source>
        <dbReference type="SAM" id="Phobius"/>
    </source>
</evidence>
<keyword evidence="1" id="KW-0812">Transmembrane</keyword>
<dbReference type="EMBL" id="JAAMPU010000108">
    <property type="protein sequence ID" value="NMH29193.1"/>
    <property type="molecule type" value="Genomic_DNA"/>
</dbReference>
<protein>
    <recommendedName>
        <fullName evidence="4">DUF2007 domain-containing protein</fullName>
    </recommendedName>
</protein>
<dbReference type="Proteomes" id="UP000712080">
    <property type="component" value="Unassembled WGS sequence"/>
</dbReference>
<comment type="caution">
    <text evidence="2">The sequence shown here is derived from an EMBL/GenBank/DDBJ whole genome shotgun (WGS) entry which is preliminary data.</text>
</comment>
<keyword evidence="3" id="KW-1185">Reference proteome</keyword>
<feature type="transmembrane region" description="Helical" evidence="1">
    <location>
        <begin position="198"/>
        <end position="216"/>
    </location>
</feature>
<reference evidence="2" key="1">
    <citation type="submission" date="2020-02" db="EMBL/GenBank/DDBJ databases">
        <title>Flavobacterium sp. genome.</title>
        <authorList>
            <person name="Jung H.S."/>
            <person name="Baek J.H."/>
            <person name="Jeon C.O."/>
        </authorList>
    </citation>
    <scope>NUCLEOTIDE SEQUENCE</scope>
    <source>
        <strain evidence="2">SE-s28</strain>
    </source>
</reference>
<keyword evidence="1" id="KW-1133">Transmembrane helix</keyword>